<dbReference type="Proteomes" id="UP000626092">
    <property type="component" value="Unassembled WGS sequence"/>
</dbReference>
<dbReference type="PANTHER" id="PTHR35317:SF42">
    <property type="entry name" value="RETROTRANSPOSON GAG DOMAIN-CONTAINING PROTEIN"/>
    <property type="match status" value="1"/>
</dbReference>
<organism evidence="2 3">
    <name type="scientific">Rhododendron simsii</name>
    <name type="common">Sims's rhododendron</name>
    <dbReference type="NCBI Taxonomy" id="118357"/>
    <lineage>
        <taxon>Eukaryota</taxon>
        <taxon>Viridiplantae</taxon>
        <taxon>Streptophyta</taxon>
        <taxon>Embryophyta</taxon>
        <taxon>Tracheophyta</taxon>
        <taxon>Spermatophyta</taxon>
        <taxon>Magnoliopsida</taxon>
        <taxon>eudicotyledons</taxon>
        <taxon>Gunneridae</taxon>
        <taxon>Pentapetalae</taxon>
        <taxon>asterids</taxon>
        <taxon>Ericales</taxon>
        <taxon>Ericaceae</taxon>
        <taxon>Ericoideae</taxon>
        <taxon>Rhodoreae</taxon>
        <taxon>Rhododendron</taxon>
    </lineage>
</organism>
<accession>A0A834FX33</accession>
<dbReference type="PANTHER" id="PTHR35317">
    <property type="entry name" value="OS04G0629600 PROTEIN"/>
    <property type="match status" value="1"/>
</dbReference>
<comment type="caution">
    <text evidence="2">The sequence shown here is derived from an EMBL/GenBank/DDBJ whole genome shotgun (WGS) entry which is preliminary data.</text>
</comment>
<name>A0A834FX33_RHOSS</name>
<keyword evidence="3" id="KW-1185">Reference proteome</keyword>
<reference evidence="2" key="1">
    <citation type="submission" date="2019-11" db="EMBL/GenBank/DDBJ databases">
        <authorList>
            <person name="Liu Y."/>
            <person name="Hou J."/>
            <person name="Li T.-Q."/>
            <person name="Guan C.-H."/>
            <person name="Wu X."/>
            <person name="Wu H.-Z."/>
            <person name="Ling F."/>
            <person name="Zhang R."/>
            <person name="Shi X.-G."/>
            <person name="Ren J.-P."/>
            <person name="Chen E.-F."/>
            <person name="Sun J.-M."/>
        </authorList>
    </citation>
    <scope>NUCLEOTIDE SEQUENCE</scope>
    <source>
        <strain evidence="2">Adult_tree_wgs_1</strain>
        <tissue evidence="2">Leaves</tissue>
    </source>
</reference>
<dbReference type="Pfam" id="PF14223">
    <property type="entry name" value="Retrotran_gag_2"/>
    <property type="match status" value="1"/>
</dbReference>
<proteinExistence type="predicted"/>
<sequence length="157" mass="17762">MSLMIIKHSISETIRGAMPEEENAKKFLSQNADQFVAVEKVEACSKLVTMQYNGEGNIREYIMEMSNIVAKMKALKLEFSEDILMFLVLISLPTQFGPFRINYNTQREKWTLNELIAQLQDADANHQTIPELSPSNTEETPTNSFESAKGSELLIAN</sequence>
<gene>
    <name evidence="2" type="ORF">RHSIM_RhsimUnG0016000</name>
</gene>
<evidence type="ECO:0000313" key="3">
    <source>
        <dbReference type="Proteomes" id="UP000626092"/>
    </source>
</evidence>
<feature type="region of interest" description="Disordered" evidence="1">
    <location>
        <begin position="128"/>
        <end position="157"/>
    </location>
</feature>
<dbReference type="EMBL" id="WJXA01000049">
    <property type="protein sequence ID" value="KAF7116787.1"/>
    <property type="molecule type" value="Genomic_DNA"/>
</dbReference>
<dbReference type="AlphaFoldDB" id="A0A834FX33"/>
<evidence type="ECO:0000313" key="2">
    <source>
        <dbReference type="EMBL" id="KAF7116787.1"/>
    </source>
</evidence>
<dbReference type="OrthoDB" id="1633296at2759"/>
<evidence type="ECO:0000256" key="1">
    <source>
        <dbReference type="SAM" id="MobiDB-lite"/>
    </source>
</evidence>
<feature type="compositionally biased region" description="Polar residues" evidence="1">
    <location>
        <begin position="128"/>
        <end position="146"/>
    </location>
</feature>
<protein>
    <submittedName>
        <fullName evidence="2">Uncharacterized protein</fullName>
    </submittedName>
</protein>